<evidence type="ECO:0000313" key="5">
    <source>
        <dbReference type="Proteomes" id="UP000246375"/>
    </source>
</evidence>
<evidence type="ECO:0000259" key="3">
    <source>
        <dbReference type="Pfam" id="PF20155"/>
    </source>
</evidence>
<dbReference type="InterPro" id="IPR013491">
    <property type="entry name" value="Tape_meas_N"/>
</dbReference>
<dbReference type="RefSeq" id="WP_058677219.1">
    <property type="nucleotide sequence ID" value="NZ_QHMI01000006.1"/>
</dbReference>
<name>A0A9X7L321_9ENTR</name>
<sequence>MAENVGNIYYEIDMDVRGLLSAQQQVNRRLDSLESGFDGTTRAVSGTERSMSGLSKVAVALATALSAQQIGEYADAWANVSNKLANSLRPNEQLIDVTQRVFEITQQTRSSLEATASLYSRLERATRQYGTSADDLARLTTIINQGFVVSGASAQEAEDAIIQLSQGLASGALRGDEFNSVNENGNRLMVALADSMGVTIGQMRQLAADGKLTTEVIVNGLLSQGATIGAEFAKTTATISQSMQIAGNNITKFFGENATVKSGVAVFNEAIITASENIGLLSTVLTGVAAVMGSRFVGALTMSAAAQVQSTFAAQRHASANSQVAQTALVAATSAQRKALADKEAALSALALAQAEYNVARGSAAEMLAMDALIAAKSRATAASITLAQAETAQAAASVRAATAARAASAAIGLARGALALIGGPAGAAMLAAGAIFYFWQKAQQAKEEAIAFADGLDKLNASMTSMSNTQLRGTIADANNSIRAQKEAVADLQGEVDSLRDRYQNFTPAAQEVAESMGQGADFARQQAEVSDELARKTRDLEAAKDKLSRTEETASEATRTLTNNMLTAMGVHDQLIEKSWSLEQVQGAVAKAFGDTADEINRANQAGKSFDPKALQISPATKEGDKVIATLEEQNELLKIQDERERAIAKARMQAAKVTDNQNQISAAGRMAAENYDLEKSEEARKKAQQESEQQGKKSASSAESVAQKLEKLKQESELAAGTTKQLTREQQLLAAEQSLGAHATEEQKKQARDYKAASLDAANALKAQAAAEKLLPEARENASYKQDVEDLNAALAAKKISQEQYNETSERLEATHQANLAKIRAQQAVTPQQEAVAQVDPVQQLANQHAQQLALIQQFEQQGLLAHQNALALKNAADTQYEQQRTAAQWELLSQQSLGYSMLTSAVDAFSGNASNALTGLITGTMSAQDAMRSLGNTMLNSVVNALVQVGVEALKNFIIGQTLGAASTAASVGMATTTAAAWAPAAALASLASFGANSAPAMAGIASTVGLAQGLALAGARYNGGPVSAGSMYQVGERGKPEIYQASTGKQYMIPGDNGKVISNKEMNAGGGVNVIINVQNMTGATFDAQATSSGDGTITVDAIIADLNNGGPISQGITSNFNAKRTPRGQN</sequence>
<feature type="domain" description="Tape measure protein N-terminal" evidence="3">
    <location>
        <begin position="69"/>
        <end position="257"/>
    </location>
</feature>
<evidence type="ECO:0000256" key="2">
    <source>
        <dbReference type="SAM" id="MobiDB-lite"/>
    </source>
</evidence>
<reference evidence="4 5" key="1">
    <citation type="submission" date="2018-05" db="EMBL/GenBank/DDBJ databases">
        <title>Evaluation of testing and processing parameters for the GenePOC Carba assay.</title>
        <authorList>
            <person name="Walsh T.R."/>
        </authorList>
    </citation>
    <scope>NUCLEOTIDE SEQUENCE [LARGE SCALE GENOMIC DNA]</scope>
    <source>
        <strain evidence="4 5">PECIMP</strain>
    </source>
</reference>
<dbReference type="NCBIfam" id="TIGR02675">
    <property type="entry name" value="tape_meas_nterm"/>
    <property type="match status" value="1"/>
</dbReference>
<accession>A0A9X7L321</accession>
<dbReference type="AlphaFoldDB" id="A0A9X7L321"/>
<protein>
    <recommendedName>
        <fullName evidence="3">Tape measure protein N-terminal domain-containing protein</fullName>
    </recommendedName>
</protein>
<feature type="region of interest" description="Disordered" evidence="2">
    <location>
        <begin position="680"/>
        <end position="711"/>
    </location>
</feature>
<comment type="caution">
    <text evidence="4">The sequence shown here is derived from an EMBL/GenBank/DDBJ whole genome shotgun (WGS) entry which is preliminary data.</text>
</comment>
<dbReference type="Pfam" id="PF20155">
    <property type="entry name" value="TMP_3"/>
    <property type="match status" value="1"/>
</dbReference>
<organism evidence="4 5">
    <name type="scientific">Enterobacter hormaechei</name>
    <dbReference type="NCBI Taxonomy" id="158836"/>
    <lineage>
        <taxon>Bacteria</taxon>
        <taxon>Pseudomonadati</taxon>
        <taxon>Pseudomonadota</taxon>
        <taxon>Gammaproteobacteria</taxon>
        <taxon>Enterobacterales</taxon>
        <taxon>Enterobacteriaceae</taxon>
        <taxon>Enterobacter</taxon>
        <taxon>Enterobacter cloacae complex</taxon>
    </lineage>
</organism>
<dbReference type="Proteomes" id="UP000246375">
    <property type="component" value="Unassembled WGS sequence"/>
</dbReference>
<dbReference type="EMBL" id="QHMI01000006">
    <property type="protein sequence ID" value="PXB41156.1"/>
    <property type="molecule type" value="Genomic_DNA"/>
</dbReference>
<feature type="coiled-coil region" evidence="1">
    <location>
        <begin position="476"/>
        <end position="503"/>
    </location>
</feature>
<evidence type="ECO:0000313" key="4">
    <source>
        <dbReference type="EMBL" id="PXB41156.1"/>
    </source>
</evidence>
<keyword evidence="1" id="KW-0175">Coiled coil</keyword>
<gene>
    <name evidence="4" type="ORF">DL189_09300</name>
</gene>
<feature type="compositionally biased region" description="Basic and acidic residues" evidence="2">
    <location>
        <begin position="680"/>
        <end position="698"/>
    </location>
</feature>
<proteinExistence type="predicted"/>
<feature type="coiled-coil region" evidence="1">
    <location>
        <begin position="528"/>
        <end position="562"/>
    </location>
</feature>
<evidence type="ECO:0000256" key="1">
    <source>
        <dbReference type="SAM" id="Coils"/>
    </source>
</evidence>